<reference evidence="1" key="1">
    <citation type="submission" date="2014-11" db="EMBL/GenBank/DDBJ databases">
        <authorList>
            <person name="Otto D Thomas"/>
            <person name="Naeem Raeece"/>
        </authorList>
    </citation>
    <scope>NUCLEOTIDE SEQUENCE</scope>
</reference>
<evidence type="ECO:0000313" key="1">
    <source>
        <dbReference type="EMBL" id="CEM40243.1"/>
    </source>
</evidence>
<dbReference type="VEuPathDB" id="CryptoDB:Cvel_25163"/>
<accession>A0A0G4H8H1</accession>
<sequence>MAETFASRRMGGIRASSSSKPMVININVLGGGGASMPSIDVMHGSQSQFRKMGIQQKIRQWRASSLQSDDTNSDLEEVSRAIPGFQNSAAADLYAEPDNDKFPDPGVIDMDALARVEDSAQATSSS</sequence>
<protein>
    <submittedName>
        <fullName evidence="1">Uncharacterized protein</fullName>
    </submittedName>
</protein>
<proteinExistence type="predicted"/>
<organism evidence="1">
    <name type="scientific">Chromera velia CCMP2878</name>
    <dbReference type="NCBI Taxonomy" id="1169474"/>
    <lineage>
        <taxon>Eukaryota</taxon>
        <taxon>Sar</taxon>
        <taxon>Alveolata</taxon>
        <taxon>Colpodellida</taxon>
        <taxon>Chromeraceae</taxon>
        <taxon>Chromera</taxon>
    </lineage>
</organism>
<gene>
    <name evidence="1" type="ORF">Cvel_25163</name>
</gene>
<dbReference type="AlphaFoldDB" id="A0A0G4H8H1"/>
<dbReference type="EMBL" id="CDMZ01002001">
    <property type="protein sequence ID" value="CEM40243.1"/>
    <property type="molecule type" value="Genomic_DNA"/>
</dbReference>
<name>A0A0G4H8H1_9ALVE</name>